<dbReference type="AlphaFoldDB" id="A0A381XHT4"/>
<evidence type="ECO:0000259" key="6">
    <source>
        <dbReference type="Pfam" id="PF00900"/>
    </source>
</evidence>
<protein>
    <recommendedName>
        <fullName evidence="9">30S ribosomal protein S4e</fullName>
    </recommendedName>
</protein>
<name>A0A381XHT4_9ZZZZ</name>
<dbReference type="GO" id="GO:0019843">
    <property type="term" value="F:rRNA binding"/>
    <property type="evidence" value="ECO:0007669"/>
    <property type="project" value="UniProtKB-KW"/>
</dbReference>
<sequence length="225" mass="25161">MAPSFWGIERKNKRFVITVRPGPHKKNRSIPTAVLLRDTIKKVSTLREAKTTIYNGQVNVDGVTRKSLHHSIGLMDVVEFEGSSDIYRLVPQNKQVLTPIIIDTNEKSKKIVKVTSKTTIKSGKIQLGFHDGRTLITDTKVNVDDSCLLQIPEQKILELLKLENGCMVIVTRGINAGQIGHVDKIKEGTFSLPKIINLIINNKKIEIPAELVMVIGKEKPVIKVR</sequence>
<keyword evidence="3" id="KW-0694">RNA-binding</keyword>
<dbReference type="PANTHER" id="PTHR11581">
    <property type="entry name" value="30S/40S RIBOSOMAL PROTEIN S4"/>
    <property type="match status" value="1"/>
</dbReference>
<dbReference type="Gene3D" id="2.30.30.30">
    <property type="match status" value="1"/>
</dbReference>
<dbReference type="PROSITE" id="PS50889">
    <property type="entry name" value="S4"/>
    <property type="match status" value="1"/>
</dbReference>
<dbReference type="EMBL" id="UINC01015232">
    <property type="protein sequence ID" value="SVA64295.1"/>
    <property type="molecule type" value="Genomic_DNA"/>
</dbReference>
<comment type="similarity">
    <text evidence="1">Belongs to the eukaryotic ribosomal protein eS4 family.</text>
</comment>
<evidence type="ECO:0000256" key="3">
    <source>
        <dbReference type="ARBA" id="ARBA00022884"/>
    </source>
</evidence>
<reference evidence="8" key="1">
    <citation type="submission" date="2018-05" db="EMBL/GenBank/DDBJ databases">
        <authorList>
            <person name="Lanie J.A."/>
            <person name="Ng W.-L."/>
            <person name="Kazmierczak K.M."/>
            <person name="Andrzejewski T.M."/>
            <person name="Davidsen T.M."/>
            <person name="Wayne K.J."/>
            <person name="Tettelin H."/>
            <person name="Glass J.I."/>
            <person name="Rusch D."/>
            <person name="Podicherti R."/>
            <person name="Tsui H.-C.T."/>
            <person name="Winkler M.E."/>
        </authorList>
    </citation>
    <scope>NUCLEOTIDE SEQUENCE</scope>
</reference>
<evidence type="ECO:0000256" key="4">
    <source>
        <dbReference type="ARBA" id="ARBA00022980"/>
    </source>
</evidence>
<dbReference type="Gene3D" id="3.10.290.10">
    <property type="entry name" value="RNA-binding S4 domain"/>
    <property type="match status" value="1"/>
</dbReference>
<dbReference type="PANTHER" id="PTHR11581:SF0">
    <property type="entry name" value="SMALL RIBOSOMAL SUBUNIT PROTEIN ES4"/>
    <property type="match status" value="1"/>
</dbReference>
<keyword evidence="4" id="KW-0689">Ribosomal protein</keyword>
<dbReference type="InterPro" id="IPR000876">
    <property type="entry name" value="Ribosomal_eS4"/>
</dbReference>
<feature type="domain" description="Small ribosomal subunit protein eS4 N-terminal" evidence="7">
    <location>
        <begin position="1"/>
        <end position="26"/>
    </location>
</feature>
<dbReference type="InterPro" id="IPR038237">
    <property type="entry name" value="Ribosomal_eS4_central_sf"/>
</dbReference>
<evidence type="ECO:0008006" key="9">
    <source>
        <dbReference type="Google" id="ProtNLM"/>
    </source>
</evidence>
<accession>A0A381XHT4</accession>
<dbReference type="Pfam" id="PF00900">
    <property type="entry name" value="Ribosomal_S4e"/>
    <property type="match status" value="1"/>
</dbReference>
<dbReference type="InterPro" id="IPR036986">
    <property type="entry name" value="S4_RNA-bd_sf"/>
</dbReference>
<organism evidence="8">
    <name type="scientific">marine metagenome</name>
    <dbReference type="NCBI Taxonomy" id="408172"/>
    <lineage>
        <taxon>unclassified sequences</taxon>
        <taxon>metagenomes</taxon>
        <taxon>ecological metagenomes</taxon>
    </lineage>
</organism>
<evidence type="ECO:0000256" key="5">
    <source>
        <dbReference type="ARBA" id="ARBA00023274"/>
    </source>
</evidence>
<evidence type="ECO:0000313" key="8">
    <source>
        <dbReference type="EMBL" id="SVA64295.1"/>
    </source>
</evidence>
<gene>
    <name evidence="8" type="ORF">METZ01_LOCUS117149</name>
</gene>
<feature type="domain" description="Small ribosomal subunit protein eS4 central region" evidence="6">
    <location>
        <begin position="85"/>
        <end position="156"/>
    </location>
</feature>
<dbReference type="InterPro" id="IPR013843">
    <property type="entry name" value="Ribosomal_eS4_N"/>
</dbReference>
<dbReference type="SUPFAM" id="SSF55174">
    <property type="entry name" value="Alpha-L RNA-binding motif"/>
    <property type="match status" value="1"/>
</dbReference>
<proteinExistence type="inferred from homology"/>
<dbReference type="GO" id="GO:0006412">
    <property type="term" value="P:translation"/>
    <property type="evidence" value="ECO:0007669"/>
    <property type="project" value="InterPro"/>
</dbReference>
<evidence type="ECO:0000256" key="1">
    <source>
        <dbReference type="ARBA" id="ARBA00007500"/>
    </source>
</evidence>
<dbReference type="GO" id="GO:0022627">
    <property type="term" value="C:cytosolic small ribosomal subunit"/>
    <property type="evidence" value="ECO:0007669"/>
    <property type="project" value="TreeGrafter"/>
</dbReference>
<dbReference type="InterPro" id="IPR013845">
    <property type="entry name" value="Ribosomal_eS4_central_region"/>
</dbReference>
<keyword evidence="5" id="KW-0687">Ribonucleoprotein</keyword>
<dbReference type="Pfam" id="PF08071">
    <property type="entry name" value="RS4NT"/>
    <property type="match status" value="1"/>
</dbReference>
<dbReference type="Gene3D" id="2.40.50.740">
    <property type="match status" value="1"/>
</dbReference>
<keyword evidence="2" id="KW-0699">rRNA-binding</keyword>
<dbReference type="NCBIfam" id="NF003312">
    <property type="entry name" value="PRK04313.1"/>
    <property type="match status" value="1"/>
</dbReference>
<dbReference type="InterPro" id="IPR014722">
    <property type="entry name" value="Rib_uL2_dom2"/>
</dbReference>
<dbReference type="GO" id="GO:0003735">
    <property type="term" value="F:structural constituent of ribosome"/>
    <property type="evidence" value="ECO:0007669"/>
    <property type="project" value="InterPro"/>
</dbReference>
<evidence type="ECO:0000256" key="2">
    <source>
        <dbReference type="ARBA" id="ARBA00022730"/>
    </source>
</evidence>
<evidence type="ECO:0000259" key="7">
    <source>
        <dbReference type="Pfam" id="PF08071"/>
    </source>
</evidence>